<accession>D5H718</accession>
<dbReference type="InterPro" id="IPR013549">
    <property type="entry name" value="DUF1731"/>
</dbReference>
<feature type="domain" description="NAD-dependent epimerase/dehydratase" evidence="4">
    <location>
        <begin position="665"/>
        <end position="788"/>
    </location>
</feature>
<dbReference type="KEGG" id="srm:SRM_00902"/>
<evidence type="ECO:0008006" key="9">
    <source>
        <dbReference type="Google" id="ProtNLM"/>
    </source>
</evidence>
<feature type="domain" description="DUF1731" evidence="6">
    <location>
        <begin position="909"/>
        <end position="956"/>
    </location>
</feature>
<evidence type="ECO:0000313" key="7">
    <source>
        <dbReference type="EMBL" id="CBH23823.1"/>
    </source>
</evidence>
<dbReference type="SUPFAM" id="SSF51735">
    <property type="entry name" value="NAD(P)-binding Rossmann-fold domains"/>
    <property type="match status" value="1"/>
</dbReference>
<name>D5H718_SALRM</name>
<comment type="similarity">
    <text evidence="1">Belongs to the ribosome association toxin RatA family.</text>
</comment>
<feature type="region of interest" description="Disordered" evidence="3">
    <location>
        <begin position="115"/>
        <end position="139"/>
    </location>
</feature>
<dbReference type="CDD" id="cd07820">
    <property type="entry name" value="SRPBCC_3"/>
    <property type="match status" value="1"/>
</dbReference>
<dbReference type="InterPro" id="IPR010099">
    <property type="entry name" value="SDR39U1"/>
</dbReference>
<evidence type="ECO:0000259" key="4">
    <source>
        <dbReference type="Pfam" id="PF01370"/>
    </source>
</evidence>
<feature type="region of interest" description="Disordered" evidence="3">
    <location>
        <begin position="458"/>
        <end position="488"/>
    </location>
</feature>
<dbReference type="NCBIfam" id="TIGR01777">
    <property type="entry name" value="yfcH"/>
    <property type="match status" value="1"/>
</dbReference>
<dbReference type="Pfam" id="PF01370">
    <property type="entry name" value="Epimerase"/>
    <property type="match status" value="1"/>
</dbReference>
<feature type="compositionally biased region" description="Basic and acidic residues" evidence="3">
    <location>
        <begin position="115"/>
        <end position="125"/>
    </location>
</feature>
<evidence type="ECO:0000313" key="8">
    <source>
        <dbReference type="Proteomes" id="UP000000933"/>
    </source>
</evidence>
<feature type="compositionally biased region" description="Basic and acidic residues" evidence="3">
    <location>
        <begin position="365"/>
        <end position="379"/>
    </location>
</feature>
<reference evidence="7 8" key="1">
    <citation type="journal article" date="2010" name="ISME J.">
        <title>Fine-scale evolution: genomic, phenotypic and ecological differentiation in two coexisting Salinibacter ruber strains.</title>
        <authorList>
            <person name="Pena A."/>
            <person name="Teeling H."/>
            <person name="Huerta-Cepas J."/>
            <person name="Santos F."/>
            <person name="Yarza P."/>
            <person name="Brito-Echeverria J."/>
            <person name="Lucio M."/>
            <person name="Schmitt-Kopplin P."/>
            <person name="Meseguer I."/>
            <person name="Schenowitz C."/>
            <person name="Dossat C."/>
            <person name="Barbe V."/>
            <person name="Dopazo J."/>
            <person name="Rossello-Mora R."/>
            <person name="Schuler M."/>
            <person name="Glockner F.O."/>
            <person name="Amann R."/>
            <person name="Gabaldon T."/>
            <person name="Anton J."/>
        </authorList>
    </citation>
    <scope>NUCLEOTIDE SEQUENCE [LARGE SCALE GENOMIC DNA]</scope>
    <source>
        <strain evidence="7 8">M8</strain>
    </source>
</reference>
<sequence length="962" mass="103773">MIREGSDRTASRFTFHAPRAVWGSGDSAPRRMRFLLEGFDPDGEAGAQALNAGRDDRVAERKAVGDLDGRVGADPERHVPGLGDAVLGHEDALAVEGGHHREGRHDDRVRHLPERNGHVGEHAGPERPVGVGGAGPQPKRTGVGADLRVAGVDGSLQRPLQAAHAERDGLARLHAGGVLRGDREIELDRVGPLQGRNGRLRRHVGPRAHLPQPHDATEGGPDLGLPDAGFHQVQLRPEHLHLVHCGIVLLPAHAALVEQLLLALRPVGGQRQAVLQAVLLGLQLRVVDPHEECAFVHPVALVEANVRDLARRLCGQLHRLVRAQGAARADPLGHGPGLERSRVHAHRRVVPAAVGRLGPAHLRQRQPDDHEHDDPERHAALGSGRPSGLGPGLQRGTRGGEVAHSRKKRSEGAHVATGTGHTMGRASDRRENPTRRAILGSTGDVLCGRITPSRCESLGFRNRRRAERERAAPSRGGPKPPPPPTSPLRAFFSLLRRRRSAAMHTFTASSSLGASADALFTWHSRPGAFERLTPPWAPVRLQSFEGIEAGDRAVLRIGPGPLAVRWVAEHYDVEPGRQFCDRQVQGPFSHWEHTHRFTPADDDTGGATLTDRIEYEPPGGALGRQAAPWLEAELRSQFAYRHRITRRDLSLHQQYNPDDRSLTIALSGASGLVGSSLVPFLTTGGHTVKRLTRSGPTGADEILWDPRTDRVEADKLEGIDAVIHLAGENVFGPWTPAKKQRIYSSRADGTRLLAEALAGLDDPPEVLVSSSAVGYYGDHGADRITEESAPRDAGFLGEVCEAWEAAAEPAAAAGIRTVQMRTGIVLTPAGGALRLMLPAFWLGLGGRVGGRHQYFPWITLDDVIGGIYHALWTDALEGPVNLTAPRPVTMQAYTDTLADVLHRPAFLNVPSSVVRTVGGEMADEMLLTSARAVPQRLQDTGYDFGASALEDGLRHVLGRTAD</sequence>
<protein>
    <recommendedName>
        <fullName evidence="9">TIGR01777 family protein</fullName>
    </recommendedName>
</protein>
<dbReference type="PATRIC" id="fig|761659.10.peg.1002"/>
<dbReference type="Gene3D" id="3.30.530.20">
    <property type="match status" value="1"/>
</dbReference>
<dbReference type="Pfam" id="PF03364">
    <property type="entry name" value="Polyketide_cyc"/>
    <property type="match status" value="1"/>
</dbReference>
<dbReference type="Pfam" id="PF08338">
    <property type="entry name" value="DUF1731"/>
    <property type="match status" value="1"/>
</dbReference>
<organism evidence="7 8">
    <name type="scientific">Salinibacter ruber (strain M8)</name>
    <dbReference type="NCBI Taxonomy" id="761659"/>
    <lineage>
        <taxon>Bacteria</taxon>
        <taxon>Pseudomonadati</taxon>
        <taxon>Rhodothermota</taxon>
        <taxon>Rhodothermia</taxon>
        <taxon>Rhodothermales</taxon>
        <taxon>Salinibacteraceae</taxon>
        <taxon>Salinibacter</taxon>
    </lineage>
</organism>
<dbReference type="Proteomes" id="UP000000933">
    <property type="component" value="Chromosome"/>
</dbReference>
<dbReference type="PANTHER" id="PTHR11092">
    <property type="entry name" value="SUGAR NUCLEOTIDE EPIMERASE RELATED"/>
    <property type="match status" value="1"/>
</dbReference>
<evidence type="ECO:0000256" key="2">
    <source>
        <dbReference type="ARBA" id="ARBA00009353"/>
    </source>
</evidence>
<dbReference type="Gene3D" id="3.40.50.720">
    <property type="entry name" value="NAD(P)-binding Rossmann-like Domain"/>
    <property type="match status" value="1"/>
</dbReference>
<dbReference type="HOGENOM" id="CLU_307342_0_0_10"/>
<feature type="region of interest" description="Disordered" evidence="3">
    <location>
        <begin position="352"/>
        <end position="440"/>
    </location>
</feature>
<evidence type="ECO:0000256" key="1">
    <source>
        <dbReference type="ARBA" id="ARBA00008918"/>
    </source>
</evidence>
<reference evidence="8" key="2">
    <citation type="submission" date="2010-04" db="EMBL/GenBank/DDBJ databases">
        <title>Genome sequence of Salinibacter ruber M8.</title>
        <authorList>
            <consortium name="Genoscope"/>
        </authorList>
    </citation>
    <scope>NUCLEOTIDE SEQUENCE [LARGE SCALE GENOMIC DNA]</scope>
    <source>
        <strain evidence="8">M8</strain>
    </source>
</reference>
<dbReference type="PANTHER" id="PTHR11092:SF0">
    <property type="entry name" value="EPIMERASE FAMILY PROTEIN SDR39U1"/>
    <property type="match status" value="1"/>
</dbReference>
<dbReference type="InterPro" id="IPR023393">
    <property type="entry name" value="START-like_dom_sf"/>
</dbReference>
<dbReference type="AlphaFoldDB" id="D5H718"/>
<feature type="compositionally biased region" description="Gly residues" evidence="3">
    <location>
        <begin position="385"/>
        <end position="399"/>
    </location>
</feature>
<evidence type="ECO:0000256" key="3">
    <source>
        <dbReference type="SAM" id="MobiDB-lite"/>
    </source>
</evidence>
<comment type="similarity">
    <text evidence="2">Belongs to the NAD(P)-dependent epimerase/dehydratase family. SDR39U1 subfamily.</text>
</comment>
<dbReference type="SUPFAM" id="SSF55961">
    <property type="entry name" value="Bet v1-like"/>
    <property type="match status" value="1"/>
</dbReference>
<gene>
    <name evidence="7" type="ordered locus">SRM_00902</name>
</gene>
<feature type="region of interest" description="Disordered" evidence="3">
    <location>
        <begin position="196"/>
        <end position="221"/>
    </location>
</feature>
<dbReference type="InterPro" id="IPR001509">
    <property type="entry name" value="Epimerase_deHydtase"/>
</dbReference>
<dbReference type="EMBL" id="FP565814">
    <property type="protein sequence ID" value="CBH23823.1"/>
    <property type="molecule type" value="Genomic_DNA"/>
</dbReference>
<feature type="domain" description="Coenzyme Q-binding protein COQ10 START" evidence="5">
    <location>
        <begin position="513"/>
        <end position="625"/>
    </location>
</feature>
<dbReference type="InterPro" id="IPR005031">
    <property type="entry name" value="COQ10_START"/>
</dbReference>
<evidence type="ECO:0000259" key="5">
    <source>
        <dbReference type="Pfam" id="PF03364"/>
    </source>
</evidence>
<evidence type="ECO:0000259" key="6">
    <source>
        <dbReference type="Pfam" id="PF08338"/>
    </source>
</evidence>
<dbReference type="InterPro" id="IPR036291">
    <property type="entry name" value="NAD(P)-bd_dom_sf"/>
</dbReference>
<proteinExistence type="inferred from homology"/>